<dbReference type="InterPro" id="IPR005119">
    <property type="entry name" value="LysR_subst-bd"/>
</dbReference>
<evidence type="ECO:0000313" key="7">
    <source>
        <dbReference type="Proteomes" id="UP000253769"/>
    </source>
</evidence>
<evidence type="ECO:0000259" key="5">
    <source>
        <dbReference type="PROSITE" id="PS50931"/>
    </source>
</evidence>
<dbReference type="InterPro" id="IPR000847">
    <property type="entry name" value="LysR_HTH_N"/>
</dbReference>
<dbReference type="SUPFAM" id="SSF53850">
    <property type="entry name" value="Periplasmic binding protein-like II"/>
    <property type="match status" value="1"/>
</dbReference>
<evidence type="ECO:0000256" key="4">
    <source>
        <dbReference type="ARBA" id="ARBA00023163"/>
    </source>
</evidence>
<dbReference type="PANTHER" id="PTHR30118">
    <property type="entry name" value="HTH-TYPE TRANSCRIPTIONAL REGULATOR LEUO-RELATED"/>
    <property type="match status" value="1"/>
</dbReference>
<dbReference type="Pfam" id="PF00126">
    <property type="entry name" value="HTH_1"/>
    <property type="match status" value="1"/>
</dbReference>
<feature type="domain" description="HTH lysR-type" evidence="5">
    <location>
        <begin position="28"/>
        <end position="85"/>
    </location>
</feature>
<keyword evidence="2" id="KW-0805">Transcription regulation</keyword>
<dbReference type="InterPro" id="IPR036388">
    <property type="entry name" value="WH-like_DNA-bd_sf"/>
</dbReference>
<protein>
    <submittedName>
        <fullName evidence="6">LysR family transcriptional regulator</fullName>
    </submittedName>
</protein>
<dbReference type="PANTHER" id="PTHR30118:SF6">
    <property type="entry name" value="HTH-TYPE TRANSCRIPTIONAL REGULATOR LEUO"/>
    <property type="match status" value="1"/>
</dbReference>
<dbReference type="InterPro" id="IPR036390">
    <property type="entry name" value="WH_DNA-bd_sf"/>
</dbReference>
<gene>
    <name evidence="6" type="ORF">DV711_10195</name>
</gene>
<organism evidence="6 7">
    <name type="scientific">Motiliproteus coralliicola</name>
    <dbReference type="NCBI Taxonomy" id="2283196"/>
    <lineage>
        <taxon>Bacteria</taxon>
        <taxon>Pseudomonadati</taxon>
        <taxon>Pseudomonadota</taxon>
        <taxon>Gammaproteobacteria</taxon>
        <taxon>Oceanospirillales</taxon>
        <taxon>Oceanospirillaceae</taxon>
        <taxon>Motiliproteus</taxon>
    </lineage>
</organism>
<dbReference type="Pfam" id="PF03466">
    <property type="entry name" value="LysR_substrate"/>
    <property type="match status" value="1"/>
</dbReference>
<dbReference type="PROSITE" id="PS50931">
    <property type="entry name" value="HTH_LYSR"/>
    <property type="match status" value="1"/>
</dbReference>
<keyword evidence="4" id="KW-0804">Transcription</keyword>
<comment type="caution">
    <text evidence="6">The sequence shown here is derived from an EMBL/GenBank/DDBJ whole genome shotgun (WGS) entry which is preliminary data.</text>
</comment>
<evidence type="ECO:0000256" key="2">
    <source>
        <dbReference type="ARBA" id="ARBA00023015"/>
    </source>
</evidence>
<dbReference type="PRINTS" id="PR00039">
    <property type="entry name" value="HTHLYSR"/>
</dbReference>
<dbReference type="Gene3D" id="3.40.190.10">
    <property type="entry name" value="Periplasmic binding protein-like II"/>
    <property type="match status" value="2"/>
</dbReference>
<dbReference type="InterPro" id="IPR037402">
    <property type="entry name" value="YidZ_PBP2"/>
</dbReference>
<dbReference type="GO" id="GO:0003700">
    <property type="term" value="F:DNA-binding transcription factor activity"/>
    <property type="evidence" value="ECO:0007669"/>
    <property type="project" value="InterPro"/>
</dbReference>
<dbReference type="EMBL" id="QQOH01000002">
    <property type="protein sequence ID" value="RDE22915.1"/>
    <property type="molecule type" value="Genomic_DNA"/>
</dbReference>
<dbReference type="AlphaFoldDB" id="A0A369WTU0"/>
<keyword evidence="3" id="KW-0238">DNA-binding</keyword>
<dbReference type="GO" id="GO:0003677">
    <property type="term" value="F:DNA binding"/>
    <property type="evidence" value="ECO:0007669"/>
    <property type="project" value="UniProtKB-KW"/>
</dbReference>
<name>A0A369WTU0_9GAMM</name>
<evidence type="ECO:0000313" key="6">
    <source>
        <dbReference type="EMBL" id="RDE22915.1"/>
    </source>
</evidence>
<dbReference type="CDD" id="cd08417">
    <property type="entry name" value="PBP2_Nitroaromatics_like"/>
    <property type="match status" value="1"/>
</dbReference>
<comment type="similarity">
    <text evidence="1">Belongs to the LysR transcriptional regulatory family.</text>
</comment>
<dbReference type="OrthoDB" id="8839911at2"/>
<evidence type="ECO:0000256" key="3">
    <source>
        <dbReference type="ARBA" id="ARBA00023125"/>
    </source>
</evidence>
<evidence type="ECO:0000256" key="1">
    <source>
        <dbReference type="ARBA" id="ARBA00009437"/>
    </source>
</evidence>
<dbReference type="SUPFAM" id="SSF46785">
    <property type="entry name" value="Winged helix' DNA-binding domain"/>
    <property type="match status" value="1"/>
</dbReference>
<dbReference type="Proteomes" id="UP000253769">
    <property type="component" value="Unassembled WGS sequence"/>
</dbReference>
<accession>A0A369WTU0</accession>
<dbReference type="Gene3D" id="1.10.10.10">
    <property type="entry name" value="Winged helix-like DNA-binding domain superfamily/Winged helix DNA-binding domain"/>
    <property type="match status" value="1"/>
</dbReference>
<proteinExistence type="inferred from homology"/>
<reference evidence="6 7" key="1">
    <citation type="submission" date="2018-07" db="EMBL/GenBank/DDBJ databases">
        <title>Motiliproteus coralliicola sp. nov., a bacterium isolated from Coral.</title>
        <authorList>
            <person name="Wang G."/>
        </authorList>
    </citation>
    <scope>NUCLEOTIDE SEQUENCE [LARGE SCALE GENOMIC DNA]</scope>
    <source>
        <strain evidence="6 7">C34</strain>
    </source>
</reference>
<sequence length="318" mass="36078">MSTMRYRCMSKNRVVLIVLMSNIDYLSLDGRALTLFVTVMETGSVTAAAERLGITQSAVSHQLDRLRTIFKDPLFIRSGRGITPTRRAEQLEDEARALLLQLQQVVRPAQFDPHGAVLNYRIGANDFQRDIVLAPLYRTVSEQVGEFNLTILPAEKPRAEELRNGKVDLIISPMVPDHADLMMRRLYQDRSVCFYDPDQREAPSSAEDFDRARYISLTFLQGQAVTRQLETNRFDLDNRVNLRVANFSGLATFLKGTDLLAVAPSLLSQTALQGFACAPFPYVSESLTMYLIWHQKDHQNPEHSWLREQIVQQCSSLG</sequence>
<keyword evidence="7" id="KW-1185">Reference proteome</keyword>
<dbReference type="InterPro" id="IPR050389">
    <property type="entry name" value="LysR-type_TF"/>
</dbReference>